<feature type="domain" description="Diacylglycerol glucosyltransferase N-terminal" evidence="9">
    <location>
        <begin position="147"/>
        <end position="317"/>
    </location>
</feature>
<evidence type="ECO:0000256" key="1">
    <source>
        <dbReference type="ARBA" id="ARBA00006962"/>
    </source>
</evidence>
<dbReference type="Pfam" id="PF04101">
    <property type="entry name" value="Glyco_tran_28_C"/>
    <property type="match status" value="1"/>
</dbReference>
<feature type="compositionally biased region" description="Gly residues" evidence="6">
    <location>
        <begin position="95"/>
        <end position="106"/>
    </location>
</feature>
<name>A0A8J5XV69_DIALT</name>
<comment type="similarity">
    <text evidence="1">Belongs to the glycosyltransferase 28 family.</text>
</comment>
<feature type="compositionally biased region" description="Low complexity" evidence="6">
    <location>
        <begin position="79"/>
        <end position="94"/>
    </location>
</feature>
<sequence length="528" mass="55704">MSTAKSRALLVLSAVCTGHAHTELRTRVAPAAAYRATAPLAAPRMALGAAGGGWARRGGSLSAHVRSSLATLRRIGGRLRAPGAPSRGPASGGSSHLGGSGAGRDGGPTAQLAATAGGGFASRAAARERRPGKLRVLFLISDTGGGHRASAQALEAALHELYPGAFDCSILDIWTRHSRWPYNTCVQGYRCLAKRPLAWRLLWTYSVFPPTREATSLLVRAAGIVPRFERALADASPDLVISMHPLTQDLPLSALERLGGGRRPCPFVTVVTDLGSAHPHWFDRRVDTCFVPSEALRRAARRRGLRNSQVRLRGLPIRPTFWQSPTGKVETRHALGLKPDYDTVLVVGGGDGVGQLGAIVDALASAAALRARTPTQIVVVCGRNRALCAELQLRPWPAGVRVVVHGFVSQMSDFMAAADVLVTKAGPGTIAEASARGLPLVLSSFLPGQEAGNVQFVTRGGFGAYRHRPSAIASTVMSWLDSPQQLADMSSNALAASRPLATYEIAHDIGTMLVGRESQLMPRAAASS</sequence>
<feature type="region of interest" description="Disordered" evidence="6">
    <location>
        <begin position="79"/>
        <end position="113"/>
    </location>
</feature>
<dbReference type="PANTHER" id="PTHR43025">
    <property type="entry name" value="MONOGALACTOSYLDIACYLGLYCEROL SYNTHASE"/>
    <property type="match status" value="1"/>
</dbReference>
<protein>
    <recommendedName>
        <fullName evidence="2">monogalactosyldiacylglycerol synthase</fullName>
        <ecNumber evidence="2">2.4.1.46</ecNumber>
    </recommendedName>
</protein>
<dbReference type="GO" id="GO:0009247">
    <property type="term" value="P:glycolipid biosynthetic process"/>
    <property type="evidence" value="ECO:0007669"/>
    <property type="project" value="InterPro"/>
</dbReference>
<organism evidence="10 11">
    <name type="scientific">Diacronema lutheri</name>
    <name type="common">Unicellular marine alga</name>
    <name type="synonym">Monochrysis lutheri</name>
    <dbReference type="NCBI Taxonomy" id="2081491"/>
    <lineage>
        <taxon>Eukaryota</taxon>
        <taxon>Haptista</taxon>
        <taxon>Haptophyta</taxon>
        <taxon>Pavlovophyceae</taxon>
        <taxon>Pavlovales</taxon>
        <taxon>Pavlovaceae</taxon>
        <taxon>Diacronema</taxon>
    </lineage>
</organism>
<dbReference type="GO" id="GO:0031969">
    <property type="term" value="C:chloroplast membrane"/>
    <property type="evidence" value="ECO:0007669"/>
    <property type="project" value="UniProtKB-SubCell"/>
</dbReference>
<keyword evidence="4" id="KW-0808">Transferase</keyword>
<keyword evidence="3" id="KW-0328">Glycosyltransferase</keyword>
<reference evidence="10" key="1">
    <citation type="submission" date="2021-05" db="EMBL/GenBank/DDBJ databases">
        <title>The genome of the haptophyte Pavlova lutheri (Diacronema luteri, Pavlovales) - a model for lipid biosynthesis in eukaryotic algae.</title>
        <authorList>
            <person name="Hulatt C.J."/>
            <person name="Posewitz M.C."/>
        </authorList>
    </citation>
    <scope>NUCLEOTIDE SEQUENCE</scope>
    <source>
        <strain evidence="10">NIVA-4/92</strain>
    </source>
</reference>
<dbReference type="InterPro" id="IPR009695">
    <property type="entry name" value="Diacylglyc_glucosyltr_N"/>
</dbReference>
<feature type="signal peptide" evidence="7">
    <location>
        <begin position="1"/>
        <end position="20"/>
    </location>
</feature>
<evidence type="ECO:0000256" key="7">
    <source>
        <dbReference type="SAM" id="SignalP"/>
    </source>
</evidence>
<dbReference type="OrthoDB" id="200404at2759"/>
<evidence type="ECO:0000313" key="10">
    <source>
        <dbReference type="EMBL" id="KAG8471254.1"/>
    </source>
</evidence>
<evidence type="ECO:0000256" key="2">
    <source>
        <dbReference type="ARBA" id="ARBA00012615"/>
    </source>
</evidence>
<comment type="caution">
    <text evidence="10">The sequence shown here is derived from an EMBL/GenBank/DDBJ whole genome shotgun (WGS) entry which is preliminary data.</text>
</comment>
<keyword evidence="11" id="KW-1185">Reference proteome</keyword>
<proteinExistence type="inferred from homology"/>
<accession>A0A8J5XV69</accession>
<feature type="chain" id="PRO_5035164110" description="monogalactosyldiacylglycerol synthase" evidence="7">
    <location>
        <begin position="21"/>
        <end position="528"/>
    </location>
</feature>
<dbReference type="EC" id="2.4.1.46" evidence="2"/>
<evidence type="ECO:0000313" key="11">
    <source>
        <dbReference type="Proteomes" id="UP000751190"/>
    </source>
</evidence>
<evidence type="ECO:0000256" key="6">
    <source>
        <dbReference type="SAM" id="MobiDB-lite"/>
    </source>
</evidence>
<evidence type="ECO:0000259" key="9">
    <source>
        <dbReference type="Pfam" id="PF06925"/>
    </source>
</evidence>
<dbReference type="InterPro" id="IPR050519">
    <property type="entry name" value="Glycosyltransf_28_UgtP"/>
</dbReference>
<feature type="domain" description="Glycosyl transferase family 28 C-terminal" evidence="8">
    <location>
        <begin position="343"/>
        <end position="447"/>
    </location>
</feature>
<dbReference type="Pfam" id="PF06925">
    <property type="entry name" value="MGDG_synth"/>
    <property type="match status" value="1"/>
</dbReference>
<dbReference type="OMA" id="IHPYWIN"/>
<dbReference type="GO" id="GO:0046509">
    <property type="term" value="F:1,2-diacylglycerol 3-beta-galactosyltransferase activity"/>
    <property type="evidence" value="ECO:0007669"/>
    <property type="project" value="UniProtKB-EC"/>
</dbReference>
<dbReference type="Gene3D" id="3.40.50.2000">
    <property type="entry name" value="Glycogen Phosphorylase B"/>
    <property type="match status" value="1"/>
</dbReference>
<dbReference type="SUPFAM" id="SSF53756">
    <property type="entry name" value="UDP-Glycosyltransferase/glycogen phosphorylase"/>
    <property type="match status" value="1"/>
</dbReference>
<evidence type="ECO:0000256" key="3">
    <source>
        <dbReference type="ARBA" id="ARBA00022676"/>
    </source>
</evidence>
<dbReference type="AlphaFoldDB" id="A0A8J5XV69"/>
<gene>
    <name evidence="10" type="ORF">KFE25_009675</name>
</gene>
<keyword evidence="7" id="KW-0732">Signal</keyword>
<evidence type="ECO:0000256" key="4">
    <source>
        <dbReference type="ARBA" id="ARBA00022679"/>
    </source>
</evidence>
<comment type="subcellular location">
    <subcellularLocation>
        <location evidence="5">Plastid</location>
        <location evidence="5">Chloroplast membrane</location>
    </subcellularLocation>
</comment>
<dbReference type="Proteomes" id="UP000751190">
    <property type="component" value="Unassembled WGS sequence"/>
</dbReference>
<dbReference type="EMBL" id="JAGTXO010000001">
    <property type="protein sequence ID" value="KAG8471254.1"/>
    <property type="molecule type" value="Genomic_DNA"/>
</dbReference>
<dbReference type="PANTHER" id="PTHR43025:SF3">
    <property type="entry name" value="MONOGALACTOSYLDIACYLGLYCEROL SYNTHASE 1, CHLOROPLASTIC"/>
    <property type="match status" value="1"/>
</dbReference>
<dbReference type="InterPro" id="IPR007235">
    <property type="entry name" value="Glyco_trans_28_C"/>
</dbReference>
<evidence type="ECO:0000259" key="8">
    <source>
        <dbReference type="Pfam" id="PF04101"/>
    </source>
</evidence>
<evidence type="ECO:0000256" key="5">
    <source>
        <dbReference type="ARBA" id="ARBA00046299"/>
    </source>
</evidence>